<dbReference type="Pfam" id="PF07161">
    <property type="entry name" value="LppX_LprAFG"/>
    <property type="match status" value="1"/>
</dbReference>
<name>A0A6G6WEJ8_9ACTN</name>
<dbReference type="SUPFAM" id="SSF89392">
    <property type="entry name" value="Prokaryotic lipoproteins and lipoprotein localization factors"/>
    <property type="match status" value="1"/>
</dbReference>
<feature type="chain" id="PRO_5038709235" evidence="5">
    <location>
        <begin position="30"/>
        <end position="291"/>
    </location>
</feature>
<dbReference type="KEGG" id="nano:G5V58_13640"/>
<dbReference type="Gene3D" id="2.50.20.20">
    <property type="match status" value="1"/>
</dbReference>
<feature type="compositionally biased region" description="Low complexity" evidence="4">
    <location>
        <begin position="38"/>
        <end position="66"/>
    </location>
</feature>
<dbReference type="Proteomes" id="UP000502996">
    <property type="component" value="Chromosome"/>
</dbReference>
<keyword evidence="3" id="KW-0472">Membrane</keyword>
<feature type="region of interest" description="Disordered" evidence="4">
    <location>
        <begin position="32"/>
        <end position="82"/>
    </location>
</feature>
<dbReference type="EMBL" id="CP049257">
    <property type="protein sequence ID" value="QIG43662.1"/>
    <property type="molecule type" value="Genomic_DNA"/>
</dbReference>
<evidence type="ECO:0000313" key="7">
    <source>
        <dbReference type="Proteomes" id="UP000502996"/>
    </source>
</evidence>
<accession>A0A6G6WEJ8</accession>
<keyword evidence="5" id="KW-0732">Signal</keyword>
<gene>
    <name evidence="6" type="ORF">G5V58_13640</name>
</gene>
<proteinExistence type="inferred from homology"/>
<evidence type="ECO:0000256" key="1">
    <source>
        <dbReference type="ARBA" id="ARBA00004196"/>
    </source>
</evidence>
<evidence type="ECO:0000313" key="6">
    <source>
        <dbReference type="EMBL" id="QIG43662.1"/>
    </source>
</evidence>
<protein>
    <submittedName>
        <fullName evidence="6">LppX_LprAFG lipoprotein</fullName>
    </submittedName>
</protein>
<reference evidence="6 7" key="1">
    <citation type="submission" date="2020-02" db="EMBL/GenBank/DDBJ databases">
        <title>Full genome sequence of Nocardioides sp. R-3366.</title>
        <authorList>
            <person name="Im W.-T."/>
        </authorList>
    </citation>
    <scope>NUCLEOTIDE SEQUENCE [LARGE SCALE GENOMIC DNA]</scope>
    <source>
        <strain evidence="6 7">R-3366</strain>
    </source>
</reference>
<dbReference type="InterPro" id="IPR009830">
    <property type="entry name" value="LppX/LprAFG"/>
</dbReference>
<dbReference type="RefSeq" id="WP_165233598.1">
    <property type="nucleotide sequence ID" value="NZ_CP049257.1"/>
</dbReference>
<evidence type="ECO:0000256" key="5">
    <source>
        <dbReference type="SAM" id="SignalP"/>
    </source>
</evidence>
<comment type="subcellular location">
    <subcellularLocation>
        <location evidence="1">Cell envelope</location>
    </subcellularLocation>
</comment>
<keyword evidence="7" id="KW-1185">Reference proteome</keyword>
<dbReference type="PROSITE" id="PS51257">
    <property type="entry name" value="PROKAR_LIPOPROTEIN"/>
    <property type="match status" value="1"/>
</dbReference>
<comment type="similarity">
    <text evidence="2">Belongs to the LppX/LprAFG lipoprotein family.</text>
</comment>
<dbReference type="GO" id="GO:0030313">
    <property type="term" value="C:cell envelope"/>
    <property type="evidence" value="ECO:0007669"/>
    <property type="project" value="UniProtKB-SubCell"/>
</dbReference>
<dbReference type="AlphaFoldDB" id="A0A6G6WEJ8"/>
<sequence>MRSLPRHSRRPVRRTLAAAAATAALLALAGCGGDDSGGSKASDDTGSSSSASASTGASDDTSASADATDDATEDAGSGSGESVTAAEFTDVLQNALDEATTANLTMDLGQLGSGTGAADYTQDPPATAVKLSMPALGGDLEVRQVDGTIYLKGAQFGDSWVSIEAGDKSSPLGDLGNQLDPAKQFETYAAAVTEATHDGDDEVDGETLDKYTTTVDTAKLVSQMPQAAGGAAGLPDTLTQEWWFDDEGRIRQFTMDIAGAPIKLGLSDWGADVSVEAPPADQVKPFNPGAA</sequence>
<feature type="signal peptide" evidence="5">
    <location>
        <begin position="1"/>
        <end position="29"/>
    </location>
</feature>
<keyword evidence="6" id="KW-0449">Lipoprotein</keyword>
<evidence type="ECO:0000256" key="2">
    <source>
        <dbReference type="ARBA" id="ARBA00009194"/>
    </source>
</evidence>
<organism evidence="6 7">
    <name type="scientific">Nocardioides anomalus</name>
    <dbReference type="NCBI Taxonomy" id="2712223"/>
    <lineage>
        <taxon>Bacteria</taxon>
        <taxon>Bacillati</taxon>
        <taxon>Actinomycetota</taxon>
        <taxon>Actinomycetes</taxon>
        <taxon>Propionibacteriales</taxon>
        <taxon>Nocardioidaceae</taxon>
        <taxon>Nocardioides</taxon>
    </lineage>
</organism>
<keyword evidence="3" id="KW-1003">Cell membrane</keyword>
<evidence type="ECO:0000256" key="4">
    <source>
        <dbReference type="SAM" id="MobiDB-lite"/>
    </source>
</evidence>
<dbReference type="InterPro" id="IPR029046">
    <property type="entry name" value="LolA/LolB/LppX"/>
</dbReference>
<evidence type="ECO:0000256" key="3">
    <source>
        <dbReference type="ARBA" id="ARBA00022475"/>
    </source>
</evidence>